<dbReference type="InterPro" id="IPR002110">
    <property type="entry name" value="Ankyrin_rpt"/>
</dbReference>
<reference evidence="3 4" key="1">
    <citation type="submission" date="2014-06" db="EMBL/GenBank/DDBJ databases">
        <authorList>
            <person name="Swart Estienne"/>
        </authorList>
    </citation>
    <scope>NUCLEOTIDE SEQUENCE [LARGE SCALE GENOMIC DNA]</scope>
    <source>
        <strain evidence="3 4">130c</strain>
    </source>
</reference>
<dbReference type="PROSITE" id="PS50088">
    <property type="entry name" value="ANK_REPEAT"/>
    <property type="match status" value="1"/>
</dbReference>
<dbReference type="PROSITE" id="PS50297">
    <property type="entry name" value="ANK_REP_REGION"/>
    <property type="match status" value="1"/>
</dbReference>
<protein>
    <submittedName>
        <fullName evidence="3">Uncharacterized protein</fullName>
    </submittedName>
</protein>
<evidence type="ECO:0000256" key="1">
    <source>
        <dbReference type="PROSITE-ProRule" id="PRU00023"/>
    </source>
</evidence>
<feature type="repeat" description="ANK" evidence="1">
    <location>
        <begin position="623"/>
        <end position="649"/>
    </location>
</feature>
<accession>A0A077ZYG2</accession>
<organism evidence="3 4">
    <name type="scientific">Stylonychia lemnae</name>
    <name type="common">Ciliate</name>
    <dbReference type="NCBI Taxonomy" id="5949"/>
    <lineage>
        <taxon>Eukaryota</taxon>
        <taxon>Sar</taxon>
        <taxon>Alveolata</taxon>
        <taxon>Ciliophora</taxon>
        <taxon>Intramacronucleata</taxon>
        <taxon>Spirotrichea</taxon>
        <taxon>Stichotrichia</taxon>
        <taxon>Sporadotrichida</taxon>
        <taxon>Oxytrichidae</taxon>
        <taxon>Stylonychinae</taxon>
        <taxon>Stylonychia</taxon>
    </lineage>
</organism>
<evidence type="ECO:0000313" key="4">
    <source>
        <dbReference type="Proteomes" id="UP000039865"/>
    </source>
</evidence>
<dbReference type="InterPro" id="IPR036770">
    <property type="entry name" value="Ankyrin_rpt-contain_sf"/>
</dbReference>
<feature type="compositionally biased region" description="Polar residues" evidence="2">
    <location>
        <begin position="739"/>
        <end position="755"/>
    </location>
</feature>
<evidence type="ECO:0000256" key="2">
    <source>
        <dbReference type="SAM" id="MobiDB-lite"/>
    </source>
</evidence>
<keyword evidence="1" id="KW-0040">ANK repeat</keyword>
<dbReference type="Gene3D" id="1.25.40.20">
    <property type="entry name" value="Ankyrin repeat-containing domain"/>
    <property type="match status" value="1"/>
</dbReference>
<dbReference type="EMBL" id="CCKQ01002485">
    <property type="protein sequence ID" value="CDW73576.1"/>
    <property type="molecule type" value="Genomic_DNA"/>
</dbReference>
<gene>
    <name evidence="3" type="primary">Contig9178.g9819</name>
    <name evidence="3" type="ORF">STYLEM_2559</name>
</gene>
<feature type="region of interest" description="Disordered" evidence="2">
    <location>
        <begin position="321"/>
        <end position="342"/>
    </location>
</feature>
<dbReference type="SUPFAM" id="SSF48403">
    <property type="entry name" value="Ankyrin repeat"/>
    <property type="match status" value="1"/>
</dbReference>
<keyword evidence="4" id="KW-1185">Reference proteome</keyword>
<name>A0A077ZYG2_STYLE</name>
<dbReference type="Proteomes" id="UP000039865">
    <property type="component" value="Unassembled WGS sequence"/>
</dbReference>
<proteinExistence type="predicted"/>
<evidence type="ECO:0000313" key="3">
    <source>
        <dbReference type="EMBL" id="CDW73576.1"/>
    </source>
</evidence>
<feature type="region of interest" description="Disordered" evidence="2">
    <location>
        <begin position="732"/>
        <end position="766"/>
    </location>
</feature>
<dbReference type="AlphaFoldDB" id="A0A077ZYG2"/>
<dbReference type="InParanoid" id="A0A077ZYG2"/>
<sequence length="766" mass="89469">MVASTFESVKDNTNTHNFKSILTPSSTNSNKNQLFKSIAAINNSKFQVIKQQSSENNTYFSNMTHNQSPYRQDNAKNNQYQSIILQNTDNRDEIAKRQDSQSSFNYQQISSIPINAQYLHHKMSAQVSQILPTIISQTSSTPNLFQNESYFRTISIDNQNNQRTANQRPTIPIKFMSTMQLNNDNDSRKNLNDGIKSLKFKSIRIPQYSGQKVESILPLRQKNKQNKTPKTKFEQDLIFSKLQKPTLSKAKKVLDKRPLISMYTKTQIIQNNQNDNDYQNDQAYQDQVLLQQYEDQQEQIPKFVITQPLSLKREQVISAFLDKRQKPDPQQDSLSKKNSHHASYQKIVLPASSAIVKRVTNFEKDVLSSLLNQYDQDNLDKINREIELNKASKHDKLIQLINHCQSNTLDYIKEPQKKTEEQLEKLQKEIEYYNRSKKSRLTMIDGISVNGNQIDFDPNVIRPQQNIQKLKSKQQSILDEQKEDNLTELQDKEYQIDLRKNIMKQNNIRQAFKLIEYDETDVNKVPVVNTIEKEEILSQEEDIDQANIRVKAMEKYIDKAHCHIKETFQKTQNDVATLENEKLKTDFRVDQEALNPVLAQKLEEICEKIKFGDTLQVYKLLQFGQSALHIAVKRRQYAVIDVLLHFNADPFNNLNNLLKSPYKLALKIGDVRILDMFNEVKNETYPFNHSKFDSLQYLDSIRAPEQIKFQKHQEMISQFKVDLEDERKKKEEYDKKRLNGQTKDNNYPADVNSSSKELKFSGLKVW</sequence>